<dbReference type="Pfam" id="PF00514">
    <property type="entry name" value="Arm"/>
    <property type="match status" value="1"/>
</dbReference>
<dbReference type="Gene3D" id="2.60.40.150">
    <property type="entry name" value="C2 domain"/>
    <property type="match status" value="1"/>
</dbReference>
<dbReference type="Proteomes" id="UP001161247">
    <property type="component" value="Chromosome 8"/>
</dbReference>
<dbReference type="InterPro" id="IPR016024">
    <property type="entry name" value="ARM-type_fold"/>
</dbReference>
<dbReference type="CDD" id="cd00030">
    <property type="entry name" value="C2"/>
    <property type="match status" value="1"/>
</dbReference>
<dbReference type="InterPro" id="IPR044297">
    <property type="entry name" value="CSI1/2/3"/>
</dbReference>
<dbReference type="PANTHER" id="PTHR46369">
    <property type="entry name" value="PROTEIN CELLULOSE SYNTHASE INTERACTIVE 1"/>
    <property type="match status" value="1"/>
</dbReference>
<evidence type="ECO:0000313" key="5">
    <source>
        <dbReference type="EMBL" id="CAI9115428.1"/>
    </source>
</evidence>
<dbReference type="InterPro" id="IPR011989">
    <property type="entry name" value="ARM-like"/>
</dbReference>
<evidence type="ECO:0000256" key="1">
    <source>
        <dbReference type="ARBA" id="ARBA00022737"/>
    </source>
</evidence>
<dbReference type="InterPro" id="IPR000008">
    <property type="entry name" value="C2_dom"/>
</dbReference>
<dbReference type="GO" id="GO:0051211">
    <property type="term" value="P:anisotropic cell growth"/>
    <property type="evidence" value="ECO:0007669"/>
    <property type="project" value="InterPro"/>
</dbReference>
<gene>
    <name evidence="5" type="ORF">OLC1_LOCUS21963</name>
</gene>
<dbReference type="InterPro" id="IPR035892">
    <property type="entry name" value="C2_domain_sf"/>
</dbReference>
<keyword evidence="6" id="KW-1185">Reference proteome</keyword>
<dbReference type="PROSITE" id="PS50176">
    <property type="entry name" value="ARM_REPEAT"/>
    <property type="match status" value="2"/>
</dbReference>
<feature type="compositionally biased region" description="Polar residues" evidence="3">
    <location>
        <begin position="1"/>
        <end position="27"/>
    </location>
</feature>
<keyword evidence="1" id="KW-0677">Repeat</keyword>
<proteinExistence type="predicted"/>
<feature type="repeat" description="ARM" evidence="2">
    <location>
        <begin position="513"/>
        <end position="555"/>
    </location>
</feature>
<dbReference type="InterPro" id="IPR000225">
    <property type="entry name" value="Armadillo"/>
</dbReference>
<dbReference type="Pfam" id="PF00168">
    <property type="entry name" value="C2"/>
    <property type="match status" value="1"/>
</dbReference>
<evidence type="ECO:0000256" key="2">
    <source>
        <dbReference type="PROSITE-ProRule" id="PRU00259"/>
    </source>
</evidence>
<dbReference type="GO" id="GO:0008017">
    <property type="term" value="F:microtubule binding"/>
    <property type="evidence" value="ECO:0007669"/>
    <property type="project" value="InterPro"/>
</dbReference>
<feature type="repeat" description="ARM" evidence="2">
    <location>
        <begin position="257"/>
        <end position="301"/>
    </location>
</feature>
<dbReference type="PROSITE" id="PS50004">
    <property type="entry name" value="C2"/>
    <property type="match status" value="1"/>
</dbReference>
<sequence>MSKTASTKPRNQKFSSSSQNNRESNGASEMDDPESTTSRVAKFIEQLHASKSSPPEKELITAHLLGICKARKEARMLIGTHSQAMALFVSILRSGTSLAKVNVAATLSVMCREEDLRVKVLLGGSVPPLLSMLKSESNEARKVAAEALCAISSCGLAADHVGRKIFVTEGVVPALWEQLTLKKKLDRVVEGYVTGALRNLCGDKDGYWTATLDAGGVDIIVRLLSSDNSVAQSNAASLLARVILAFSDSIAKVLASGAINSLLKLLAPENDVSARANAADALKALSSRSPKAKTSIIDAQGIPLLIGAVIAPSKEGIKGEGAQTLPQHAAKALANICGGMSTLILYLGELAQSPRLSAPVADIIGALAYCLMVFEQSPEEKSFDATEIEKILIMLLKPRDNKLVQERILEAMASFYANVHLSSTTSQPEVKKVLTGLITLASSDAQEFLILSIIQLCCESVDIWEAIKNKEGIQLLISFLGLSSEQHQEYAVEMLRMLTDQVDDSKWAITGSGGIPPLVQLLEMGSQKARENAASVLLNLCSHSEDIRSCVESAGSVPALLWLLKNGGSEGQETAAEILMMLIREADSASIDQLMMLLLGDSPSSKAHIIKVLGHVLGVASYSDLAEDGTAANKGLRSLIQVLNSSSQRNQQYAASVLADLFRSRQDICDNLATDEVINHCIKLLTSNSNRNAKAIQSAHALGALSRPSKTVSSKKKSYIAEGDVKPLVEIAKTSSIDSAETAVASLANLLSDPQVAAKALSEDVISALTRGLGEGSLEGKKNASRALHQLLRHFPVSDVLTNNAQRRFAVLAILDAVDEMDTNWNDVLDALDVVGLLARTNQSINFSYQLWSTLAEAPSAVKVLVKCLSDGPPEVQDKAIEILSRLCGDQPVGLSDALVARSRSIIALANRIMNSSSLEVRVGGLALLICAAKEHRVQSMDALDMSGYLKPLIYTLVDMMKEQSSCSSLEIEVKTPRGFSEKNDFHGIPDPATVLGGTVALWLLSIMSSHHRKNKLTVVEAGGLEALYDKLTSFNFIQQVESQDAEGLWISALLLAILFQDSNIALSPVALKFIPLLDHLLKSEEVIDRFFAAQAIASLVSQGNREINLAVAYFGVVAGLVSLLGHVESDMPKLVALSDDFSLVKNPDQVVLELLFEMEDVRIGSTAEKTIPILVDLLRPMPDRPGAPPFVVRLLTRIADGNDANKLVMAEVGALDALSRYMSLSPQDLTEDTISELLRILFSNLELVHHEAAISCTNQLIAVLHLGSRSARLNAAKALEELFDSEEVRNSEASAQAVQPMVEMLGSASRSEQAAALAALIKLTSKNSSRASLMADAEVNPLDPLLRILSSSSSSFELKSTSAELCSVLFGNSKFREMPIAADFIDPLMTLIQSGSDKALESGVCAFEKMLDDEQLVELASAYDVVDLLVQLVSGSNYRLINASICALVKLGKDRTPRKLDMVKAGIIDNCLQLLYSVPSSVCSTIAELFRILTNSSAISKSPVIIKIVEPLFMLLLRPDFDLRGQHSALQTLLNILEKPQSLTTLQLTASQVIEPLVTYLESPSQVIQQLGTELLSHLLEQEHFMQDITTKGAVEPLVHLAGIGILNLQQAAVKALKSISLSWPKSIADAGGIFELAKIIVQDEPEPSDTLLESAALLLSNVLRSNADYYFEVPVVVLVKMLYSSRESTVALALSALAVQERTDAAVAELMVQAGAVDALLDLLRSHQCDEASARLLETLFNNAQIREMKVSKYAIAPLAQYLLDPQTLSQSGKLIAALALGNLSQHEGLARISDSASACRALITLLKDQPTKDMAMVSICALQTFVMRSRTNRRAVAEAGGILVIQELILSSNADISAQAALLIKFLFSNHTLQEYVSNELIRSLTAALEREIGSNATINEEVLKTIHVMFANFPKLHISEAATLCIPPLVAALQSDNEVGKDCALNTLCLLKQSWPSIPIDVSRSQAMVAAEAIPFLQKLIETCPPSFHDRAENLLQSLPGCLTVTIERANNLKQVMGGTNAFCRLTIGNGPARQTKVVNHSTSPEWKESFTWAFDVPPKGQKLYIICKSKSTFGKTTLGKLTIQIDKVVSQGTHIGQFNLRHDSNKDSSSRTIELGITWANRLSDKSV</sequence>
<dbReference type="SUPFAM" id="SSF48371">
    <property type="entry name" value="ARM repeat"/>
    <property type="match status" value="5"/>
</dbReference>
<evidence type="ECO:0000313" key="6">
    <source>
        <dbReference type="Proteomes" id="UP001161247"/>
    </source>
</evidence>
<reference evidence="5" key="1">
    <citation type="submission" date="2023-03" db="EMBL/GenBank/DDBJ databases">
        <authorList>
            <person name="Julca I."/>
        </authorList>
    </citation>
    <scope>NUCLEOTIDE SEQUENCE</scope>
</reference>
<dbReference type="SMART" id="SM00185">
    <property type="entry name" value="ARM"/>
    <property type="match status" value="22"/>
</dbReference>
<organism evidence="5 6">
    <name type="scientific">Oldenlandia corymbosa var. corymbosa</name>
    <dbReference type="NCBI Taxonomy" id="529605"/>
    <lineage>
        <taxon>Eukaryota</taxon>
        <taxon>Viridiplantae</taxon>
        <taxon>Streptophyta</taxon>
        <taxon>Embryophyta</taxon>
        <taxon>Tracheophyta</taxon>
        <taxon>Spermatophyta</taxon>
        <taxon>Magnoliopsida</taxon>
        <taxon>eudicotyledons</taxon>
        <taxon>Gunneridae</taxon>
        <taxon>Pentapetalae</taxon>
        <taxon>asterids</taxon>
        <taxon>lamiids</taxon>
        <taxon>Gentianales</taxon>
        <taxon>Rubiaceae</taxon>
        <taxon>Rubioideae</taxon>
        <taxon>Spermacoceae</taxon>
        <taxon>Hedyotis-Oldenlandia complex</taxon>
        <taxon>Oldenlandia</taxon>
    </lineage>
</organism>
<evidence type="ECO:0000256" key="3">
    <source>
        <dbReference type="SAM" id="MobiDB-lite"/>
    </source>
</evidence>
<dbReference type="SMART" id="SM00239">
    <property type="entry name" value="C2"/>
    <property type="match status" value="1"/>
</dbReference>
<dbReference type="EMBL" id="OX459125">
    <property type="protein sequence ID" value="CAI9115428.1"/>
    <property type="molecule type" value="Genomic_DNA"/>
</dbReference>
<evidence type="ECO:0000259" key="4">
    <source>
        <dbReference type="PROSITE" id="PS50004"/>
    </source>
</evidence>
<dbReference type="SUPFAM" id="SSF49562">
    <property type="entry name" value="C2 domain (Calcium/lipid-binding domain, CaLB)"/>
    <property type="match status" value="1"/>
</dbReference>
<protein>
    <submittedName>
        <fullName evidence="5">OLC1v1016328C1</fullName>
    </submittedName>
</protein>
<accession>A0AAV1E7D5</accession>
<dbReference type="GO" id="GO:0010330">
    <property type="term" value="C:cellulose synthase complex"/>
    <property type="evidence" value="ECO:0007669"/>
    <property type="project" value="InterPro"/>
</dbReference>
<feature type="domain" description="C2" evidence="4">
    <location>
        <begin position="1988"/>
        <end position="2103"/>
    </location>
</feature>
<dbReference type="PANTHER" id="PTHR46369:SF1">
    <property type="entry name" value="PROTEIN CELLULOSE SYNTHASE INTERACTIVE 3"/>
    <property type="match status" value="1"/>
</dbReference>
<name>A0AAV1E7D5_OLDCO</name>
<feature type="region of interest" description="Disordered" evidence="3">
    <location>
        <begin position="1"/>
        <end position="39"/>
    </location>
</feature>
<dbReference type="GO" id="GO:2001006">
    <property type="term" value="P:regulation of cellulose biosynthetic process"/>
    <property type="evidence" value="ECO:0007669"/>
    <property type="project" value="InterPro"/>
</dbReference>
<dbReference type="Gene3D" id="1.25.10.10">
    <property type="entry name" value="Leucine-rich Repeat Variant"/>
    <property type="match status" value="11"/>
</dbReference>